<name>A0AAD4Y2N1_OVIAM</name>
<comment type="caution">
    <text evidence="1">The sequence shown here is derived from an EMBL/GenBank/DDBJ whole genome shotgun (WGS) entry which is preliminary data.</text>
</comment>
<accession>A0AAD4Y2N1</accession>
<organism evidence="1 2">
    <name type="scientific">Ovis ammon polii</name>
    <dbReference type="NCBI Taxonomy" id="230172"/>
    <lineage>
        <taxon>Eukaryota</taxon>
        <taxon>Metazoa</taxon>
        <taxon>Chordata</taxon>
        <taxon>Craniata</taxon>
        <taxon>Vertebrata</taxon>
        <taxon>Euteleostomi</taxon>
        <taxon>Mammalia</taxon>
        <taxon>Eutheria</taxon>
        <taxon>Laurasiatheria</taxon>
        <taxon>Artiodactyla</taxon>
        <taxon>Ruminantia</taxon>
        <taxon>Pecora</taxon>
        <taxon>Bovidae</taxon>
        <taxon>Caprinae</taxon>
        <taxon>Ovis</taxon>
    </lineage>
</organism>
<reference evidence="1" key="1">
    <citation type="submission" date="2022-03" db="EMBL/GenBank/DDBJ databases">
        <title>Genomic analyses of argali, domestic sheep and their hybrids provide insights into chromosomal evolution, heterosis and genetic basis of agronomic traits.</title>
        <authorList>
            <person name="Li M."/>
        </authorList>
    </citation>
    <scope>NUCLEOTIDE SEQUENCE</scope>
    <source>
        <strain evidence="1">CAU-MHL-2022a</strain>
        <tissue evidence="1">Skin</tissue>
    </source>
</reference>
<dbReference type="EMBL" id="JAKZEL010000024">
    <property type="protein sequence ID" value="KAI4531146.1"/>
    <property type="molecule type" value="Genomic_DNA"/>
</dbReference>
<dbReference type="AlphaFoldDB" id="A0AAD4Y2N1"/>
<gene>
    <name evidence="1" type="ORF">MG293_019004</name>
</gene>
<keyword evidence="2" id="KW-1185">Reference proteome</keyword>
<dbReference type="Proteomes" id="UP001214576">
    <property type="component" value="Unassembled WGS sequence"/>
</dbReference>
<sequence length="135" mass="14614">MRSPASWLTAMRGAKAGLPDFDGCSRTPWPRIDANTCPPLRHYVEPRADSENSGIRTCFVRRVDIFRSSGFLQGKAGSCGCGRAPGLLRGSSFSGLLYGNGGGDDEWEDGPGKAPVAIPFRKRTMEGHVQFLELP</sequence>
<evidence type="ECO:0000313" key="2">
    <source>
        <dbReference type="Proteomes" id="UP001214576"/>
    </source>
</evidence>
<protein>
    <submittedName>
        <fullName evidence="1">Uncharacterized protein</fullName>
    </submittedName>
</protein>
<evidence type="ECO:0000313" key="1">
    <source>
        <dbReference type="EMBL" id="KAI4531146.1"/>
    </source>
</evidence>
<proteinExistence type="predicted"/>